<dbReference type="GO" id="GO:0016746">
    <property type="term" value="F:acyltransferase activity"/>
    <property type="evidence" value="ECO:0007669"/>
    <property type="project" value="UniProtKB-KW"/>
</dbReference>
<feature type="transmembrane region" description="Helical" evidence="10">
    <location>
        <begin position="404"/>
        <end position="425"/>
    </location>
</feature>
<keyword evidence="8 9" id="KW-0012">Acyltransferase</keyword>
<dbReference type="GO" id="GO:0005886">
    <property type="term" value="C:plasma membrane"/>
    <property type="evidence" value="ECO:0007669"/>
    <property type="project" value="UniProtKB-SubCell"/>
</dbReference>
<reference evidence="11 12" key="1">
    <citation type="journal article" date="2014" name="Genome Announc.">
        <title>Draft genome sequences of eight enterohepatic helicobacter species isolated from both laboratory and wild rodents.</title>
        <authorList>
            <person name="Sheh A."/>
            <person name="Shen Z."/>
            <person name="Fox J.G."/>
        </authorList>
    </citation>
    <scope>NUCLEOTIDE SEQUENCE [LARGE SCALE GENOMIC DNA]</scope>
    <source>
        <strain evidence="11 12">ATCC 49320</strain>
    </source>
</reference>
<gene>
    <name evidence="11" type="ORF">LS79_007990</name>
</gene>
<evidence type="ECO:0000256" key="10">
    <source>
        <dbReference type="SAM" id="Phobius"/>
    </source>
</evidence>
<dbReference type="InterPro" id="IPR024194">
    <property type="entry name" value="Ac/AlaTfrase_AlgI/DltB"/>
</dbReference>
<evidence type="ECO:0000313" key="12">
    <source>
        <dbReference type="Proteomes" id="UP000029857"/>
    </source>
</evidence>
<evidence type="ECO:0000313" key="11">
    <source>
        <dbReference type="EMBL" id="TLE09438.1"/>
    </source>
</evidence>
<dbReference type="Pfam" id="PF03062">
    <property type="entry name" value="MBOAT"/>
    <property type="match status" value="1"/>
</dbReference>
<evidence type="ECO:0000256" key="5">
    <source>
        <dbReference type="ARBA" id="ARBA00022692"/>
    </source>
</evidence>
<comment type="similarity">
    <text evidence="2 9">Belongs to the membrane-bound acyltransferase family.</text>
</comment>
<dbReference type="PANTHER" id="PTHR13285:SF23">
    <property type="entry name" value="TEICHOIC ACID D-ALANYLTRANSFERASE"/>
    <property type="match status" value="1"/>
</dbReference>
<dbReference type="InterPro" id="IPR051085">
    <property type="entry name" value="MB_O-acyltransferase"/>
</dbReference>
<dbReference type="PIRSF" id="PIRSF016636">
    <property type="entry name" value="AlgI_DltB"/>
    <property type="match status" value="1"/>
</dbReference>
<dbReference type="GO" id="GO:0042121">
    <property type="term" value="P:alginic acid biosynthetic process"/>
    <property type="evidence" value="ECO:0007669"/>
    <property type="project" value="InterPro"/>
</dbReference>
<keyword evidence="4 9" id="KW-0808">Transferase</keyword>
<keyword evidence="5 10" id="KW-0812">Transmembrane</keyword>
<feature type="transmembrane region" description="Helical" evidence="10">
    <location>
        <begin position="50"/>
        <end position="70"/>
    </location>
</feature>
<dbReference type="InterPro" id="IPR004299">
    <property type="entry name" value="MBOAT_fam"/>
</dbReference>
<comment type="caution">
    <text evidence="11">The sequence shown here is derived from an EMBL/GenBank/DDBJ whole genome shotgun (WGS) entry which is preliminary data.</text>
</comment>
<evidence type="ECO:0000256" key="9">
    <source>
        <dbReference type="PIRNR" id="PIRNR016636"/>
    </source>
</evidence>
<keyword evidence="7 9" id="KW-0472">Membrane</keyword>
<protein>
    <submittedName>
        <fullName evidence="11">MBOAT family protein</fullName>
    </submittedName>
</protein>
<feature type="transmembrane region" description="Helical" evidence="10">
    <location>
        <begin position="136"/>
        <end position="157"/>
    </location>
</feature>
<dbReference type="InterPro" id="IPR028362">
    <property type="entry name" value="AlgI"/>
</dbReference>
<name>A0A4U8UA05_9HELI</name>
<evidence type="ECO:0000256" key="3">
    <source>
        <dbReference type="ARBA" id="ARBA00022475"/>
    </source>
</evidence>
<feature type="transmembrane region" description="Helical" evidence="10">
    <location>
        <begin position="496"/>
        <end position="516"/>
    </location>
</feature>
<evidence type="ECO:0000256" key="4">
    <source>
        <dbReference type="ARBA" id="ARBA00022679"/>
    </source>
</evidence>
<evidence type="ECO:0000256" key="8">
    <source>
        <dbReference type="ARBA" id="ARBA00023315"/>
    </source>
</evidence>
<evidence type="ECO:0000256" key="7">
    <source>
        <dbReference type="ARBA" id="ARBA00023136"/>
    </source>
</evidence>
<feature type="transmembrane region" description="Helical" evidence="10">
    <location>
        <begin position="206"/>
        <end position="223"/>
    </location>
</feature>
<organism evidence="11 12">
    <name type="scientific">Helicobacter bilis</name>
    <dbReference type="NCBI Taxonomy" id="37372"/>
    <lineage>
        <taxon>Bacteria</taxon>
        <taxon>Pseudomonadati</taxon>
        <taxon>Campylobacterota</taxon>
        <taxon>Epsilonproteobacteria</taxon>
        <taxon>Campylobacterales</taxon>
        <taxon>Helicobacteraceae</taxon>
        <taxon>Helicobacter</taxon>
    </lineage>
</organism>
<dbReference type="AlphaFoldDB" id="A0A4U8UA05"/>
<feature type="transmembrane region" description="Helical" evidence="10">
    <location>
        <begin position="468"/>
        <end position="484"/>
    </location>
</feature>
<evidence type="ECO:0000256" key="2">
    <source>
        <dbReference type="ARBA" id="ARBA00010323"/>
    </source>
</evidence>
<feature type="transmembrane region" description="Helical" evidence="10">
    <location>
        <begin position="97"/>
        <end position="116"/>
    </location>
</feature>
<dbReference type="PIRSF" id="PIRSF500217">
    <property type="entry name" value="AlgI"/>
    <property type="match status" value="1"/>
</dbReference>
<dbReference type="Proteomes" id="UP000029857">
    <property type="component" value="Unassembled WGS sequence"/>
</dbReference>
<comment type="subcellular location">
    <subcellularLocation>
        <location evidence="1">Cell membrane</location>
        <topology evidence="1">Multi-pass membrane protein</topology>
    </subcellularLocation>
</comment>
<accession>A0A4U8UA05</accession>
<keyword evidence="6 10" id="KW-1133">Transmembrane helix</keyword>
<dbReference type="RefSeq" id="WP_104686149.1">
    <property type="nucleotide sequence ID" value="NZ_FZMS01000050.1"/>
</dbReference>
<evidence type="ECO:0000256" key="6">
    <source>
        <dbReference type="ARBA" id="ARBA00022989"/>
    </source>
</evidence>
<feature type="transmembrane region" description="Helical" evidence="10">
    <location>
        <begin position="335"/>
        <end position="356"/>
    </location>
</feature>
<dbReference type="PANTHER" id="PTHR13285">
    <property type="entry name" value="ACYLTRANSFERASE"/>
    <property type="match status" value="1"/>
</dbReference>
<proteinExistence type="inferred from homology"/>
<feature type="transmembrane region" description="Helical" evidence="10">
    <location>
        <begin position="6"/>
        <end position="23"/>
    </location>
</feature>
<sequence>MLFSSYIFIFAFLPVVFCVYFILNHKEFYRSSIVWLTFASLFFYSYWNIIYLPLLLLSISFNYIISGFILKAQSKESNLHLHNAGGGGVKPFFSNKVLLCIALIFNLLLLCFFKYMDFFINSTNLIFHSHFDLLHIALPLGISFFTITQIAFLIDCFNGIVKERNPINYALFVTFFPHLIAGPILHHKEMMPQFADTNNKILNYKNLALGLFLFAIGLFKKVVIADSFAKWANAGFSAVENGEILNIFSSWVTSLSYTFQLYFDFSGYCDMAVGLGLMFNIKLPINFNSPYKALNITDFWRRWHITLGRFLKAYLYIPLGGNQNNAYKQSKNYTLLNKILTLRNLFIVAFISGVWHGAGFGFIIWGTLHGLAMLTHRIYMYVLEPFNDKYVNKLEVKHSFRETRFYKILCWFITFNFINITWVFFRAENVEGALNLLKGMFGVVWVELPTKWYMASSALHDIQGHDKTLVFLLLGFLICLCCRNSMQILERFDKRIYLFSFFASLMFACAMFYLLVAESLPEFIYFNF</sequence>
<keyword evidence="3 9" id="KW-1003">Cell membrane</keyword>
<feature type="transmembrane region" description="Helical" evidence="10">
    <location>
        <begin position="169"/>
        <end position="186"/>
    </location>
</feature>
<dbReference type="EMBL" id="JRPJ02000030">
    <property type="protein sequence ID" value="TLE09438.1"/>
    <property type="molecule type" value="Genomic_DNA"/>
</dbReference>
<evidence type="ECO:0000256" key="1">
    <source>
        <dbReference type="ARBA" id="ARBA00004651"/>
    </source>
</evidence>